<dbReference type="PANTHER" id="PTHR30075">
    <property type="entry name" value="GLYCYL-TRNA SYNTHETASE"/>
    <property type="match status" value="1"/>
</dbReference>
<keyword evidence="5 8" id="KW-0648">Protein biosynthesis</keyword>
<keyword evidence="3 8" id="KW-0547">Nucleotide-binding</keyword>
<evidence type="ECO:0000313" key="10">
    <source>
        <dbReference type="Proteomes" id="UP000070160"/>
    </source>
</evidence>
<dbReference type="PROSITE" id="PS50861">
    <property type="entry name" value="AA_TRNA_LIGASE_II_GLYAB"/>
    <property type="match status" value="1"/>
</dbReference>
<proteinExistence type="inferred from homology"/>
<evidence type="ECO:0000256" key="5">
    <source>
        <dbReference type="ARBA" id="ARBA00022917"/>
    </source>
</evidence>
<keyword evidence="10" id="KW-1185">Reference proteome</keyword>
<evidence type="ECO:0000256" key="8">
    <source>
        <dbReference type="HAMAP-Rule" id="MF_00255"/>
    </source>
</evidence>
<dbReference type="RefSeq" id="WP_062485376.1">
    <property type="nucleotide sequence ID" value="NZ_KQ960940.1"/>
</dbReference>
<keyword evidence="2 8" id="KW-0436">Ligase</keyword>
<protein>
    <recommendedName>
        <fullName evidence="8">Glycine--tRNA ligase beta subunit</fullName>
        <ecNumber evidence="8">6.1.1.14</ecNumber>
    </recommendedName>
    <alternativeName>
        <fullName evidence="8">Glycyl-tRNA synthetase beta subunit</fullName>
        <shortName evidence="8">GlyRS</shortName>
    </alternativeName>
</protein>
<dbReference type="AlphaFoldDB" id="A0A134CIH0"/>
<dbReference type="PANTHER" id="PTHR30075:SF2">
    <property type="entry name" value="GLYCINE--TRNA LIGASE, CHLOROPLASTIC_MITOCHONDRIAL 2"/>
    <property type="match status" value="1"/>
</dbReference>
<comment type="subcellular location">
    <subcellularLocation>
        <location evidence="8">Cytoplasm</location>
    </subcellularLocation>
</comment>
<dbReference type="NCBIfam" id="TIGR00211">
    <property type="entry name" value="glyS"/>
    <property type="match status" value="1"/>
</dbReference>
<dbReference type="PRINTS" id="PR01045">
    <property type="entry name" value="TRNASYNTHGB"/>
</dbReference>
<dbReference type="EMBL" id="LSDT01000025">
    <property type="protein sequence ID" value="KXB91909.1"/>
    <property type="molecule type" value="Genomic_DNA"/>
</dbReference>
<dbReference type="GO" id="GO:0005524">
    <property type="term" value="F:ATP binding"/>
    <property type="evidence" value="ECO:0007669"/>
    <property type="project" value="UniProtKB-UniRule"/>
</dbReference>
<comment type="subunit">
    <text evidence="8">Tetramer of two alpha and two beta subunits.</text>
</comment>
<organism evidence="9 10">
    <name type="scientific">Megasphaera hutchinsoni</name>
    <dbReference type="NCBI Taxonomy" id="1588748"/>
    <lineage>
        <taxon>Bacteria</taxon>
        <taxon>Bacillati</taxon>
        <taxon>Bacillota</taxon>
        <taxon>Negativicutes</taxon>
        <taxon>Veillonellales</taxon>
        <taxon>Veillonellaceae</taxon>
        <taxon>Megasphaera</taxon>
    </lineage>
</organism>
<dbReference type="Pfam" id="PF02092">
    <property type="entry name" value="tRNA_synt_2f"/>
    <property type="match status" value="1"/>
</dbReference>
<evidence type="ECO:0000256" key="6">
    <source>
        <dbReference type="ARBA" id="ARBA00023146"/>
    </source>
</evidence>
<keyword evidence="4 8" id="KW-0067">ATP-binding</keyword>
<keyword evidence="8" id="KW-0963">Cytoplasm</keyword>
<evidence type="ECO:0000313" key="9">
    <source>
        <dbReference type="EMBL" id="KXB91909.1"/>
    </source>
</evidence>
<dbReference type="SUPFAM" id="SSF109604">
    <property type="entry name" value="HD-domain/PDEase-like"/>
    <property type="match status" value="1"/>
</dbReference>
<keyword evidence="6 8" id="KW-0030">Aminoacyl-tRNA synthetase</keyword>
<comment type="caution">
    <text evidence="9">The sequence shown here is derived from an EMBL/GenBank/DDBJ whole genome shotgun (WGS) entry which is preliminary data.</text>
</comment>
<evidence type="ECO:0000256" key="4">
    <source>
        <dbReference type="ARBA" id="ARBA00022840"/>
    </source>
</evidence>
<comment type="catalytic activity">
    <reaction evidence="7 8">
        <text>tRNA(Gly) + glycine + ATP = glycyl-tRNA(Gly) + AMP + diphosphate</text>
        <dbReference type="Rhea" id="RHEA:16013"/>
        <dbReference type="Rhea" id="RHEA-COMP:9664"/>
        <dbReference type="Rhea" id="RHEA-COMP:9683"/>
        <dbReference type="ChEBI" id="CHEBI:30616"/>
        <dbReference type="ChEBI" id="CHEBI:33019"/>
        <dbReference type="ChEBI" id="CHEBI:57305"/>
        <dbReference type="ChEBI" id="CHEBI:78442"/>
        <dbReference type="ChEBI" id="CHEBI:78522"/>
        <dbReference type="ChEBI" id="CHEBI:456215"/>
        <dbReference type="EC" id="6.1.1.14"/>
    </reaction>
</comment>
<evidence type="ECO:0000256" key="1">
    <source>
        <dbReference type="ARBA" id="ARBA00008226"/>
    </source>
</evidence>
<dbReference type="EC" id="6.1.1.14" evidence="8"/>
<gene>
    <name evidence="8" type="primary">glyS</name>
    <name evidence="9" type="ORF">HMPREF3182_00648</name>
</gene>
<dbReference type="GO" id="GO:0006426">
    <property type="term" value="P:glycyl-tRNA aminoacylation"/>
    <property type="evidence" value="ECO:0007669"/>
    <property type="project" value="UniProtKB-UniRule"/>
</dbReference>
<dbReference type="GO" id="GO:0004820">
    <property type="term" value="F:glycine-tRNA ligase activity"/>
    <property type="evidence" value="ECO:0007669"/>
    <property type="project" value="UniProtKB-UniRule"/>
</dbReference>
<dbReference type="Proteomes" id="UP000070160">
    <property type="component" value="Unassembled WGS sequence"/>
</dbReference>
<evidence type="ECO:0000256" key="7">
    <source>
        <dbReference type="ARBA" id="ARBA00047937"/>
    </source>
</evidence>
<accession>A0A134CIH0</accession>
<dbReference type="HAMAP" id="MF_00255">
    <property type="entry name" value="Gly_tRNA_synth_beta"/>
    <property type="match status" value="1"/>
</dbReference>
<dbReference type="GO" id="GO:0005829">
    <property type="term" value="C:cytosol"/>
    <property type="evidence" value="ECO:0007669"/>
    <property type="project" value="TreeGrafter"/>
</dbReference>
<dbReference type="InterPro" id="IPR015944">
    <property type="entry name" value="Gly-tRNA-synth_bsu"/>
</dbReference>
<dbReference type="STRING" id="1588748.HMPREF3182_00648"/>
<evidence type="ECO:0000256" key="2">
    <source>
        <dbReference type="ARBA" id="ARBA00022598"/>
    </source>
</evidence>
<dbReference type="PATRIC" id="fig|1588748.3.peg.611"/>
<dbReference type="InterPro" id="IPR006194">
    <property type="entry name" value="Gly-tRNA-synth_heterodimer"/>
</dbReference>
<name>A0A134CIH0_9FIRM</name>
<sequence>MSKDMVLEIGTEEIPAHYMPGALTQMAELAQRSFQEAHISYGNVKTWGTPRRLVLYVTDVAEWQDDISTVRKGPSVKIAYEQDGKPTSAAIGFARGQGIEVDKLAVEDGYIFAKVLHKGKETALLLGDICKQVVTGLSFPRSMRWGDGEFRFVRPLRWLVALFGDEVIPFEVARVVSGNMSRGHRFLGTGDFLIPSAKAYEETVRNNFVLVDPEERKQRIVAGLEEMAKQQGGMVLMDEDLLEEVVYLVEYPTVLCGTFDQAYLQLPEAAVITPMKDHQRYFPLRDADGTVMNRFLTVRNGDDFHLATVQHGNERVLRARLDDAAFFFAEDRKVPLASRIDKLKKIVFQDGLGTLYDKSLRLQQLCYYLNHKLDLGLSDDVLQRAAFLAKTDLATQMVMEFTELQGVMGKEYALLDGEDEVVAEALKEQYEPRFAGDVLPTTMVGTVLSLADKVDTIVGMFSLGHVPTGSQDPFALRRQTIGVLHMLLTSGWNINCHEIFTVVLELLGVDADKAAAVQATLHDYFQLRFKNMLQEKGYDYRILECVSEADTLNVVDIEKRAAALTKVDIMQQETLLQAYTRVGNMVKEESIITVDPTLFETPEEEGLYHVCQTLANALSACYAVYDYAEALRLLARGVEPIHQFLDHVLVMHDNLAVKENRLHLLTWVYQLIQPLGDIKRLS</sequence>
<evidence type="ECO:0000256" key="3">
    <source>
        <dbReference type="ARBA" id="ARBA00022741"/>
    </source>
</evidence>
<comment type="similarity">
    <text evidence="1 8">Belongs to the class-II aminoacyl-tRNA synthetase family.</text>
</comment>
<reference evidence="10" key="1">
    <citation type="submission" date="2016-01" db="EMBL/GenBank/DDBJ databases">
        <authorList>
            <person name="Mitreva M."/>
            <person name="Pepin K.H."/>
            <person name="Mihindukulasuriya K.A."/>
            <person name="Fulton R."/>
            <person name="Fronick C."/>
            <person name="O'Laughlin M."/>
            <person name="Miner T."/>
            <person name="Herter B."/>
            <person name="Rosa B.A."/>
            <person name="Cordes M."/>
            <person name="Tomlinson C."/>
            <person name="Wollam A."/>
            <person name="Palsikar V.B."/>
            <person name="Mardis E.R."/>
            <person name="Wilson R.K."/>
        </authorList>
    </citation>
    <scope>NUCLEOTIDE SEQUENCE [LARGE SCALE GENOMIC DNA]</scope>
    <source>
        <strain evidence="10">KA00182</strain>
    </source>
</reference>